<dbReference type="EMBL" id="BTSY01000002">
    <property type="protein sequence ID" value="GMT12963.1"/>
    <property type="molecule type" value="Genomic_DNA"/>
</dbReference>
<dbReference type="InterPro" id="IPR001910">
    <property type="entry name" value="Inosine/uridine_hydrolase_dom"/>
</dbReference>
<evidence type="ECO:0000256" key="2">
    <source>
        <dbReference type="SAM" id="SignalP"/>
    </source>
</evidence>
<evidence type="ECO:0000256" key="1">
    <source>
        <dbReference type="ARBA" id="ARBA00009176"/>
    </source>
</evidence>
<comment type="caution">
    <text evidence="4">The sequence shown here is derived from an EMBL/GenBank/DDBJ whole genome shotgun (WGS) entry which is preliminary data.</text>
</comment>
<reference evidence="4" key="1">
    <citation type="submission" date="2023-10" db="EMBL/GenBank/DDBJ databases">
        <title>Genome assembly of Pristionchus species.</title>
        <authorList>
            <person name="Yoshida K."/>
            <person name="Sommer R.J."/>
        </authorList>
    </citation>
    <scope>NUCLEOTIDE SEQUENCE</scope>
    <source>
        <strain evidence="4">RS5133</strain>
    </source>
</reference>
<dbReference type="Pfam" id="PF01156">
    <property type="entry name" value="IU_nuc_hydro"/>
    <property type="match status" value="1"/>
</dbReference>
<feature type="domain" description="Inosine/uridine-preferring nucleoside hydrolase" evidence="3">
    <location>
        <begin position="51"/>
        <end position="352"/>
    </location>
</feature>
<name>A0AAV5V1P1_9BILA</name>
<dbReference type="AlphaFoldDB" id="A0AAV5V1P1"/>
<organism evidence="4 5">
    <name type="scientific">Pristionchus fissidentatus</name>
    <dbReference type="NCBI Taxonomy" id="1538716"/>
    <lineage>
        <taxon>Eukaryota</taxon>
        <taxon>Metazoa</taxon>
        <taxon>Ecdysozoa</taxon>
        <taxon>Nematoda</taxon>
        <taxon>Chromadorea</taxon>
        <taxon>Rhabditida</taxon>
        <taxon>Rhabditina</taxon>
        <taxon>Diplogasteromorpha</taxon>
        <taxon>Diplogasteroidea</taxon>
        <taxon>Neodiplogasteridae</taxon>
        <taxon>Pristionchus</taxon>
    </lineage>
</organism>
<evidence type="ECO:0000313" key="4">
    <source>
        <dbReference type="EMBL" id="GMT12963.1"/>
    </source>
</evidence>
<dbReference type="Gene3D" id="3.90.245.10">
    <property type="entry name" value="Ribonucleoside hydrolase-like"/>
    <property type="match status" value="1"/>
</dbReference>
<feature type="chain" id="PRO_5043338523" description="Inosine/uridine-preferring nucleoside hydrolase domain-containing protein" evidence="2">
    <location>
        <begin position="26"/>
        <end position="389"/>
    </location>
</feature>
<dbReference type="Proteomes" id="UP001432322">
    <property type="component" value="Unassembled WGS sequence"/>
</dbReference>
<protein>
    <recommendedName>
        <fullName evidence="3">Inosine/uridine-preferring nucleoside hydrolase domain-containing protein</fullName>
    </recommendedName>
</protein>
<dbReference type="InterPro" id="IPR052775">
    <property type="entry name" value="IUN_hydrolase"/>
</dbReference>
<feature type="signal peptide" evidence="2">
    <location>
        <begin position="1"/>
        <end position="25"/>
    </location>
</feature>
<evidence type="ECO:0000313" key="5">
    <source>
        <dbReference type="Proteomes" id="UP001432322"/>
    </source>
</evidence>
<dbReference type="SUPFAM" id="SSF53590">
    <property type="entry name" value="Nucleoside hydrolase"/>
    <property type="match status" value="1"/>
</dbReference>
<keyword evidence="5" id="KW-1185">Reference proteome</keyword>
<sequence length="389" mass="43111">NMSGKALALIRYAPLLALWTVFADGLSISADLSYRNPSYRNPTVSMTKRKLIIDTDGVSDDIRAISLAMQHPDVEIIAFTTTHGCVSATQAAANVARAQRANGIEKKIPIYKGASSQLIKNDVTNELASDESFFFGKDGLGDQPNAFPEVLESDFSCWESEHAAQALIRLTKEHKDVTLVAIGPLTNLALALKLDDNFKTQPVRVVIMGGNYYGMGNVNSQTSAEFNFHGDPEAASIVLAEIESPITVVPWEAFALDGKKHEKEVDFHAHLSFGTPLADFFSTATSVGRKELAKANRQYAYCDEIAVMTAIVPEKVVKDSKRFRVKVELAGKYTRGQVMVDWTDQLWEHEDNNERGVDRTRRPITFVTAYDVQYVDGMIREIVSKSKRQ</sequence>
<dbReference type="GO" id="GO:0016799">
    <property type="term" value="F:hydrolase activity, hydrolyzing N-glycosyl compounds"/>
    <property type="evidence" value="ECO:0007669"/>
    <property type="project" value="InterPro"/>
</dbReference>
<evidence type="ECO:0000259" key="3">
    <source>
        <dbReference type="Pfam" id="PF01156"/>
    </source>
</evidence>
<proteinExistence type="inferred from homology"/>
<dbReference type="PANTHER" id="PTHR46190:SF1">
    <property type="entry name" value="SI:CH211-201H21.5"/>
    <property type="match status" value="1"/>
</dbReference>
<comment type="similarity">
    <text evidence="1">Belongs to the IUNH family.</text>
</comment>
<accession>A0AAV5V1P1</accession>
<feature type="non-terminal residue" evidence="4">
    <location>
        <position position="1"/>
    </location>
</feature>
<keyword evidence="2" id="KW-0732">Signal</keyword>
<dbReference type="InterPro" id="IPR036452">
    <property type="entry name" value="Ribo_hydro-like"/>
</dbReference>
<gene>
    <name evidence="4" type="ORF">PFISCL1PPCAC_4260</name>
</gene>
<dbReference type="PANTHER" id="PTHR46190">
    <property type="entry name" value="SI:CH211-201H21.5-RELATED"/>
    <property type="match status" value="1"/>
</dbReference>